<proteinExistence type="predicted"/>
<dbReference type="STRING" id="564137.SAMN04488238_10398"/>
<dbReference type="EMBL" id="FNOM01000003">
    <property type="protein sequence ID" value="SDW68723.1"/>
    <property type="molecule type" value="Genomic_DNA"/>
</dbReference>
<evidence type="ECO:0000313" key="3">
    <source>
        <dbReference type="Proteomes" id="UP000198539"/>
    </source>
</evidence>
<dbReference type="RefSeq" id="WP_397544879.1">
    <property type="nucleotide sequence ID" value="NZ_CP061498.1"/>
</dbReference>
<dbReference type="CDD" id="cd07344">
    <property type="entry name" value="M48_yhfN_like"/>
    <property type="match status" value="1"/>
</dbReference>
<dbReference type="AlphaFoldDB" id="A0A1H2VK83"/>
<organism evidence="2 3">
    <name type="scientific">Roseicitreum antarcticum</name>
    <dbReference type="NCBI Taxonomy" id="564137"/>
    <lineage>
        <taxon>Bacteria</taxon>
        <taxon>Pseudomonadati</taxon>
        <taxon>Pseudomonadota</taxon>
        <taxon>Alphaproteobacteria</taxon>
        <taxon>Rhodobacterales</taxon>
        <taxon>Paracoccaceae</taxon>
        <taxon>Roseicitreum</taxon>
    </lineage>
</organism>
<dbReference type="Gene3D" id="3.30.2010.10">
    <property type="entry name" value="Metalloproteases ('zincins'), catalytic domain"/>
    <property type="match status" value="1"/>
</dbReference>
<gene>
    <name evidence="2" type="ORF">SAMN04488238_10398</name>
</gene>
<dbReference type="InterPro" id="IPR002725">
    <property type="entry name" value="YgjP-like_metallopeptidase"/>
</dbReference>
<dbReference type="PANTHER" id="PTHR30399:SF1">
    <property type="entry name" value="UTP PYROPHOSPHATASE"/>
    <property type="match status" value="1"/>
</dbReference>
<reference evidence="2 3" key="1">
    <citation type="submission" date="2016-10" db="EMBL/GenBank/DDBJ databases">
        <authorList>
            <person name="de Groot N.N."/>
        </authorList>
    </citation>
    <scope>NUCLEOTIDE SEQUENCE [LARGE SCALE GENOMIC DNA]</scope>
    <source>
        <strain evidence="2 3">CGMCC 1.8894</strain>
    </source>
</reference>
<evidence type="ECO:0000313" key="2">
    <source>
        <dbReference type="EMBL" id="SDW68723.1"/>
    </source>
</evidence>
<dbReference type="Pfam" id="PF01863">
    <property type="entry name" value="YgjP-like"/>
    <property type="match status" value="1"/>
</dbReference>
<name>A0A1H2VK83_9RHOB</name>
<accession>A0A1H2VK83</accession>
<feature type="domain" description="YgjP-like metallopeptidase" evidence="1">
    <location>
        <begin position="32"/>
        <end position="230"/>
    </location>
</feature>
<dbReference type="InterPro" id="IPR053136">
    <property type="entry name" value="UTP_pyrophosphatase-like"/>
</dbReference>
<keyword evidence="3" id="KW-1185">Reference proteome</keyword>
<sequence length="260" mass="28963">MPPATSHSALTHLPLPGTPDIRVQLRRSRQARRLSLRVSQLDGRVTLSMPLSLPLAQAQRFLADRADWVRNALGGVAGQVVIRPGAQVMWQGAALQIAEAPLRAPRIDGTMLLVPPDPGHSRTARRVAAFLRMAALEHLTQASDHYAGTLGRGYRQICLRDTRSRWGSCTVDGRLMYSWRLVMAPPAVLAYVAAHEVAHLAEMNHSPRFWAHVGRLMPEYAQHRGWLRQHGRELHRYVFDAPQEGDIGMPRDGVAQDART</sequence>
<dbReference type="Proteomes" id="UP000198539">
    <property type="component" value="Unassembled WGS sequence"/>
</dbReference>
<dbReference type="PANTHER" id="PTHR30399">
    <property type="entry name" value="UNCHARACTERIZED PROTEIN YGJP"/>
    <property type="match status" value="1"/>
</dbReference>
<protein>
    <recommendedName>
        <fullName evidence="1">YgjP-like metallopeptidase domain-containing protein</fullName>
    </recommendedName>
</protein>
<evidence type="ECO:0000259" key="1">
    <source>
        <dbReference type="Pfam" id="PF01863"/>
    </source>
</evidence>